<dbReference type="EMBL" id="JAMYWD010000004">
    <property type="protein sequence ID" value="KAJ4974460.1"/>
    <property type="molecule type" value="Genomic_DNA"/>
</dbReference>
<protein>
    <submittedName>
        <fullName evidence="2">Uncharacterized protein</fullName>
    </submittedName>
</protein>
<dbReference type="PANTHER" id="PTHR33148">
    <property type="entry name" value="PLASTID MOVEMENT IMPAIRED PROTEIN-RELATED"/>
    <property type="match status" value="1"/>
</dbReference>
<dbReference type="InterPro" id="IPR025322">
    <property type="entry name" value="PADRE_dom"/>
</dbReference>
<name>A0A9Q0QWM6_9MAGN</name>
<comment type="caution">
    <text evidence="2">The sequence shown here is derived from an EMBL/GenBank/DDBJ whole genome shotgun (WGS) entry which is preliminary data.</text>
</comment>
<dbReference type="AlphaFoldDB" id="A0A9Q0QWM6"/>
<evidence type="ECO:0000256" key="1">
    <source>
        <dbReference type="SAM" id="MobiDB-lite"/>
    </source>
</evidence>
<organism evidence="2 3">
    <name type="scientific">Protea cynaroides</name>
    <dbReference type="NCBI Taxonomy" id="273540"/>
    <lineage>
        <taxon>Eukaryota</taxon>
        <taxon>Viridiplantae</taxon>
        <taxon>Streptophyta</taxon>
        <taxon>Embryophyta</taxon>
        <taxon>Tracheophyta</taxon>
        <taxon>Spermatophyta</taxon>
        <taxon>Magnoliopsida</taxon>
        <taxon>Proteales</taxon>
        <taxon>Proteaceae</taxon>
        <taxon>Protea</taxon>
    </lineage>
</organism>
<dbReference type="OrthoDB" id="676555at2759"/>
<feature type="compositionally biased region" description="Basic and acidic residues" evidence="1">
    <location>
        <begin position="213"/>
        <end position="223"/>
    </location>
</feature>
<sequence length="246" mass="27936">MGNTVTHPRRAKVMTIDGKTFELKTPIRASDVTDDYPGHVLIESEAVKNYGIRAEPLEPQQELKSQRLYFLVEIPKNPMQEKYNFQRKIQAGVNMSAKERMESLILSQRASSDLTFEKPKNLVDDSGMVRLKLKLPKSEVTKLMEDSYDASEAAEKLMDLCITKTGLAPEHYEDYRYTRSGPLIGYQSNGGYADHESSYSKSGPLLPTSHWRPGLEDIKEGSNKPRPREKKKVSFLPVKDDLINLD</sequence>
<keyword evidence="3" id="KW-1185">Reference proteome</keyword>
<reference evidence="2" key="1">
    <citation type="journal article" date="2023" name="Plant J.">
        <title>The genome of the king protea, Protea cynaroides.</title>
        <authorList>
            <person name="Chang J."/>
            <person name="Duong T.A."/>
            <person name="Schoeman C."/>
            <person name="Ma X."/>
            <person name="Roodt D."/>
            <person name="Barker N."/>
            <person name="Li Z."/>
            <person name="Van de Peer Y."/>
            <person name="Mizrachi E."/>
        </authorList>
    </citation>
    <scope>NUCLEOTIDE SEQUENCE</scope>
    <source>
        <tissue evidence="2">Young leaves</tissue>
    </source>
</reference>
<accession>A0A9Q0QWM6</accession>
<evidence type="ECO:0000313" key="2">
    <source>
        <dbReference type="EMBL" id="KAJ4974460.1"/>
    </source>
</evidence>
<feature type="region of interest" description="Disordered" evidence="1">
    <location>
        <begin position="192"/>
        <end position="246"/>
    </location>
</feature>
<proteinExistence type="predicted"/>
<dbReference type="Proteomes" id="UP001141806">
    <property type="component" value="Unassembled WGS sequence"/>
</dbReference>
<dbReference type="PANTHER" id="PTHR33148:SF3">
    <property type="entry name" value="DUF4228 DOMAIN PROTEIN"/>
    <property type="match status" value="1"/>
</dbReference>
<gene>
    <name evidence="2" type="ORF">NE237_007634</name>
</gene>
<evidence type="ECO:0000313" key="3">
    <source>
        <dbReference type="Proteomes" id="UP001141806"/>
    </source>
</evidence>
<dbReference type="Pfam" id="PF14009">
    <property type="entry name" value="PADRE"/>
    <property type="match status" value="1"/>
</dbReference>